<evidence type="ECO:0000256" key="11">
    <source>
        <dbReference type="ARBA" id="ARBA00048271"/>
    </source>
</evidence>
<dbReference type="SUPFAM" id="SSF109604">
    <property type="entry name" value="HD-domain/PDEase-like"/>
    <property type="match status" value="1"/>
</dbReference>
<evidence type="ECO:0000256" key="13">
    <source>
        <dbReference type="RuleBase" id="RU367039"/>
    </source>
</evidence>
<dbReference type="EC" id="1.13.99.1" evidence="4 13"/>
<evidence type="ECO:0000256" key="5">
    <source>
        <dbReference type="ARBA" id="ARBA00019269"/>
    </source>
</evidence>
<comment type="pathway">
    <text evidence="2 13">Polyol metabolism; myo-inositol degradation into D-glucuronate; D-glucuronate from myo-inositol: step 1/1.</text>
</comment>
<comment type="subcellular location">
    <subcellularLocation>
        <location evidence="1 13">Cytoplasm</location>
    </subcellularLocation>
</comment>
<proteinExistence type="inferred from homology"/>
<dbReference type="EMBL" id="WHVB01000029">
    <property type="protein sequence ID" value="KAF8469247.1"/>
    <property type="molecule type" value="Genomic_DNA"/>
</dbReference>
<gene>
    <name evidence="14" type="ORF">DFH94DRAFT_225259</name>
</gene>
<dbReference type="GO" id="GO:0019310">
    <property type="term" value="P:inositol catabolic process"/>
    <property type="evidence" value="ECO:0007669"/>
    <property type="project" value="UniProtKB-UniRule"/>
</dbReference>
<feature type="binding site" evidence="12">
    <location>
        <position position="283"/>
    </location>
    <ligand>
        <name>Fe cation</name>
        <dbReference type="ChEBI" id="CHEBI:24875"/>
        <label>1</label>
    </ligand>
</feature>
<evidence type="ECO:0000256" key="8">
    <source>
        <dbReference type="ARBA" id="ARBA00023002"/>
    </source>
</evidence>
<dbReference type="Pfam" id="PF05153">
    <property type="entry name" value="MIOX"/>
    <property type="match status" value="2"/>
</dbReference>
<keyword evidence="15" id="KW-1185">Reference proteome</keyword>
<comment type="catalytic activity">
    <reaction evidence="11 13">
        <text>myo-inositol + O2 = D-glucuronate + H2O + H(+)</text>
        <dbReference type="Rhea" id="RHEA:23696"/>
        <dbReference type="ChEBI" id="CHEBI:15377"/>
        <dbReference type="ChEBI" id="CHEBI:15378"/>
        <dbReference type="ChEBI" id="CHEBI:15379"/>
        <dbReference type="ChEBI" id="CHEBI:17268"/>
        <dbReference type="ChEBI" id="CHEBI:58720"/>
        <dbReference type="EC" id="1.13.99.1"/>
    </reaction>
</comment>
<feature type="binding site" evidence="12">
    <location>
        <position position="143"/>
    </location>
    <ligand>
        <name>Fe cation</name>
        <dbReference type="ChEBI" id="CHEBI:24875"/>
        <label>1</label>
    </ligand>
</feature>
<keyword evidence="7 12" id="KW-0479">Metal-binding</keyword>
<evidence type="ECO:0000256" key="4">
    <source>
        <dbReference type="ARBA" id="ARBA00011919"/>
    </source>
</evidence>
<comment type="similarity">
    <text evidence="3 13">Belongs to the myo-inositol oxygenase family.</text>
</comment>
<evidence type="ECO:0000313" key="15">
    <source>
        <dbReference type="Proteomes" id="UP000759537"/>
    </source>
</evidence>
<dbReference type="GO" id="GO:0005506">
    <property type="term" value="F:iron ion binding"/>
    <property type="evidence" value="ECO:0007669"/>
    <property type="project" value="InterPro"/>
</dbReference>
<keyword evidence="6 13" id="KW-0963">Cytoplasm</keyword>
<evidence type="ECO:0000313" key="14">
    <source>
        <dbReference type="EMBL" id="KAF8469247.1"/>
    </source>
</evidence>
<evidence type="ECO:0000256" key="9">
    <source>
        <dbReference type="ARBA" id="ARBA00023004"/>
    </source>
</evidence>
<feature type="binding site" evidence="12">
    <location>
        <position position="167"/>
    </location>
    <ligand>
        <name>Fe cation</name>
        <dbReference type="ChEBI" id="CHEBI:24875"/>
        <label>1</label>
    </ligand>
</feature>
<reference evidence="14" key="2">
    <citation type="journal article" date="2020" name="Nat. Commun.">
        <title>Large-scale genome sequencing of mycorrhizal fungi provides insights into the early evolution of symbiotic traits.</title>
        <authorList>
            <person name="Miyauchi S."/>
            <person name="Kiss E."/>
            <person name="Kuo A."/>
            <person name="Drula E."/>
            <person name="Kohler A."/>
            <person name="Sanchez-Garcia M."/>
            <person name="Morin E."/>
            <person name="Andreopoulos B."/>
            <person name="Barry K.W."/>
            <person name="Bonito G."/>
            <person name="Buee M."/>
            <person name="Carver A."/>
            <person name="Chen C."/>
            <person name="Cichocki N."/>
            <person name="Clum A."/>
            <person name="Culley D."/>
            <person name="Crous P.W."/>
            <person name="Fauchery L."/>
            <person name="Girlanda M."/>
            <person name="Hayes R.D."/>
            <person name="Keri Z."/>
            <person name="LaButti K."/>
            <person name="Lipzen A."/>
            <person name="Lombard V."/>
            <person name="Magnuson J."/>
            <person name="Maillard F."/>
            <person name="Murat C."/>
            <person name="Nolan M."/>
            <person name="Ohm R.A."/>
            <person name="Pangilinan J."/>
            <person name="Pereira M.F."/>
            <person name="Perotto S."/>
            <person name="Peter M."/>
            <person name="Pfister S."/>
            <person name="Riley R."/>
            <person name="Sitrit Y."/>
            <person name="Stielow J.B."/>
            <person name="Szollosi G."/>
            <person name="Zifcakova L."/>
            <person name="Stursova M."/>
            <person name="Spatafora J.W."/>
            <person name="Tedersoo L."/>
            <person name="Vaario L.M."/>
            <person name="Yamada A."/>
            <person name="Yan M."/>
            <person name="Wang P."/>
            <person name="Xu J."/>
            <person name="Bruns T."/>
            <person name="Baldrian P."/>
            <person name="Vilgalys R."/>
            <person name="Dunand C."/>
            <person name="Henrissat B."/>
            <person name="Grigoriev I.V."/>
            <person name="Hibbett D."/>
            <person name="Nagy L.G."/>
            <person name="Martin F.M."/>
        </authorList>
    </citation>
    <scope>NUCLEOTIDE SEQUENCE</scope>
    <source>
        <strain evidence="14">Prilba</strain>
    </source>
</reference>
<evidence type="ECO:0000256" key="10">
    <source>
        <dbReference type="ARBA" id="ARBA00029668"/>
    </source>
</evidence>
<keyword evidence="8 13" id="KW-0560">Oxidoreductase</keyword>
<dbReference type="Proteomes" id="UP000759537">
    <property type="component" value="Unassembled WGS sequence"/>
</dbReference>
<name>A0A9P5JXJ8_9AGAM</name>
<dbReference type="Gene3D" id="1.10.3210.10">
    <property type="entry name" value="Hypothetical protein af1432"/>
    <property type="match status" value="1"/>
</dbReference>
<evidence type="ECO:0000256" key="3">
    <source>
        <dbReference type="ARBA" id="ARBA00005286"/>
    </source>
</evidence>
<dbReference type="GO" id="GO:0050113">
    <property type="term" value="F:inositol oxygenase activity"/>
    <property type="evidence" value="ECO:0007669"/>
    <property type="project" value="UniProtKB-UniRule"/>
</dbReference>
<organism evidence="14 15">
    <name type="scientific">Russula ochroleuca</name>
    <dbReference type="NCBI Taxonomy" id="152965"/>
    <lineage>
        <taxon>Eukaryota</taxon>
        <taxon>Fungi</taxon>
        <taxon>Dikarya</taxon>
        <taxon>Basidiomycota</taxon>
        <taxon>Agaricomycotina</taxon>
        <taxon>Agaricomycetes</taxon>
        <taxon>Russulales</taxon>
        <taxon>Russulaceae</taxon>
        <taxon>Russula</taxon>
    </lineage>
</organism>
<evidence type="ECO:0000256" key="1">
    <source>
        <dbReference type="ARBA" id="ARBA00004496"/>
    </source>
</evidence>
<accession>A0A9P5JXJ8</accession>
<reference evidence="14" key="1">
    <citation type="submission" date="2019-10" db="EMBL/GenBank/DDBJ databases">
        <authorList>
            <consortium name="DOE Joint Genome Institute"/>
            <person name="Kuo A."/>
            <person name="Miyauchi S."/>
            <person name="Kiss E."/>
            <person name="Drula E."/>
            <person name="Kohler A."/>
            <person name="Sanchez-Garcia M."/>
            <person name="Andreopoulos B."/>
            <person name="Barry K.W."/>
            <person name="Bonito G."/>
            <person name="Buee M."/>
            <person name="Carver A."/>
            <person name="Chen C."/>
            <person name="Cichocki N."/>
            <person name="Clum A."/>
            <person name="Culley D."/>
            <person name="Crous P.W."/>
            <person name="Fauchery L."/>
            <person name="Girlanda M."/>
            <person name="Hayes R."/>
            <person name="Keri Z."/>
            <person name="LaButti K."/>
            <person name="Lipzen A."/>
            <person name="Lombard V."/>
            <person name="Magnuson J."/>
            <person name="Maillard F."/>
            <person name="Morin E."/>
            <person name="Murat C."/>
            <person name="Nolan M."/>
            <person name="Ohm R."/>
            <person name="Pangilinan J."/>
            <person name="Pereira M."/>
            <person name="Perotto S."/>
            <person name="Peter M."/>
            <person name="Riley R."/>
            <person name="Sitrit Y."/>
            <person name="Stielow B."/>
            <person name="Szollosi G."/>
            <person name="Zifcakova L."/>
            <person name="Stursova M."/>
            <person name="Spatafora J.W."/>
            <person name="Tedersoo L."/>
            <person name="Vaario L.-M."/>
            <person name="Yamada A."/>
            <person name="Yan M."/>
            <person name="Wang P."/>
            <person name="Xu J."/>
            <person name="Bruns T."/>
            <person name="Baldrian P."/>
            <person name="Vilgalys R."/>
            <person name="Henrissat B."/>
            <person name="Grigoriev I.V."/>
            <person name="Hibbett D."/>
            <person name="Nagy L.G."/>
            <person name="Martin F.M."/>
        </authorList>
    </citation>
    <scope>NUCLEOTIDE SEQUENCE</scope>
    <source>
        <strain evidence="14">Prilba</strain>
    </source>
</reference>
<evidence type="ECO:0000256" key="2">
    <source>
        <dbReference type="ARBA" id="ARBA00005167"/>
    </source>
</evidence>
<comment type="caution">
    <text evidence="14">The sequence shown here is derived from an EMBL/GenBank/DDBJ whole genome shotgun (WGS) entry which is preliminary data.</text>
</comment>
<comment type="cofactor">
    <cofactor evidence="12 13">
        <name>Fe cation</name>
        <dbReference type="ChEBI" id="CHEBI:24875"/>
    </cofactor>
    <text evidence="12 13">Binds 2 iron ions per subunit.</text>
</comment>
<dbReference type="AlphaFoldDB" id="A0A9P5JXJ8"/>
<sequence length="348" mass="40053">MPALTTTITTQKRDGRAFDEVSDAVDEVNVHKLKLWDDESEFDAQKDKARFRQYEDACDRVKSFYKEQHGTEGVARLFGYGYHSSHYLDATITEKQTVAFNIQARVNFKSRRRARMGIWQAMERLNTLVDESDPDTNLSQIEHLLQTAEAIRRDGKPEWMQVTGLVHDLGKLLFLFDSEGQWDVVGDTFVVGCGFSDKIIYPETFAANPDSHDRIYSTEYGIYQPHCGLDSVMLSWGHDEVGPMISQNPPSGSLMQPWAQYLYHVLKGQSSLPEEGLAMIRYHSFYPWHREGAYSHLTNEKDKRALAAVRAFNPYDLYSKSDQPVDAEALRPYYERLIAKFFPPVLDW</sequence>
<dbReference type="PANTHER" id="PTHR12588:SF0">
    <property type="entry name" value="INOSITOL OXYGENASE"/>
    <property type="match status" value="1"/>
</dbReference>
<evidence type="ECO:0000256" key="6">
    <source>
        <dbReference type="ARBA" id="ARBA00022490"/>
    </source>
</evidence>
<dbReference type="PANTHER" id="PTHR12588">
    <property type="entry name" value="MYOINOSITOL OXYGENASE"/>
    <property type="match status" value="1"/>
</dbReference>
<protein>
    <recommendedName>
        <fullName evidence="5 13">Inositol oxygenase</fullName>
        <ecNumber evidence="4 13">1.13.99.1</ecNumber>
    </recommendedName>
    <alternativeName>
        <fullName evidence="10 13">Myo-inositol oxygenase</fullName>
    </alternativeName>
</protein>
<feature type="binding site" evidence="12">
    <location>
        <position position="238"/>
    </location>
    <ligand>
        <name>Fe cation</name>
        <dbReference type="ChEBI" id="CHEBI:24875"/>
        <label>1</label>
    </ligand>
</feature>
<feature type="binding site" evidence="12">
    <location>
        <position position="168"/>
    </location>
    <ligand>
        <name>Fe cation</name>
        <dbReference type="ChEBI" id="CHEBI:24875"/>
        <label>1</label>
    </ligand>
</feature>
<keyword evidence="9 12" id="KW-0408">Iron</keyword>
<dbReference type="InterPro" id="IPR007828">
    <property type="entry name" value="Inositol_oxygenase"/>
</dbReference>
<evidence type="ECO:0000256" key="12">
    <source>
        <dbReference type="PIRSR" id="PIRSR607828-2"/>
    </source>
</evidence>
<dbReference type="OrthoDB" id="5151075at2759"/>
<evidence type="ECO:0000256" key="7">
    <source>
        <dbReference type="ARBA" id="ARBA00022723"/>
    </source>
</evidence>
<dbReference type="GO" id="GO:0005737">
    <property type="term" value="C:cytoplasm"/>
    <property type="evidence" value="ECO:0007669"/>
    <property type="project" value="UniProtKB-SubCell"/>
</dbReference>
<feature type="binding site" evidence="12">
    <location>
        <position position="316"/>
    </location>
    <ligand>
        <name>Fe cation</name>
        <dbReference type="ChEBI" id="CHEBI:24875"/>
        <label>1</label>
    </ligand>
</feature>